<dbReference type="PANTHER" id="PTHR46401">
    <property type="entry name" value="GLYCOSYLTRANSFERASE WBBK-RELATED"/>
    <property type="match status" value="1"/>
</dbReference>
<dbReference type="AlphaFoldDB" id="A0A495R830"/>
<feature type="domain" description="Glycosyl transferase family 1" evidence="2">
    <location>
        <begin position="200"/>
        <end position="344"/>
    </location>
</feature>
<dbReference type="Gene3D" id="3.40.50.2000">
    <property type="entry name" value="Glycogen Phosphorylase B"/>
    <property type="match status" value="2"/>
</dbReference>
<comment type="caution">
    <text evidence="4">The sequence shown here is derived from an EMBL/GenBank/DDBJ whole genome shotgun (WGS) entry which is preliminary data.</text>
</comment>
<dbReference type="SUPFAM" id="SSF53756">
    <property type="entry name" value="UDP-Glycosyltransferase/glycogen phosphorylase"/>
    <property type="match status" value="1"/>
</dbReference>
<accession>A0A495R830</accession>
<dbReference type="PANTHER" id="PTHR46401:SF2">
    <property type="entry name" value="GLYCOSYLTRANSFERASE WBBK-RELATED"/>
    <property type="match status" value="1"/>
</dbReference>
<proteinExistence type="predicted"/>
<dbReference type="EMBL" id="RBWW01000001">
    <property type="protein sequence ID" value="RKS83224.1"/>
    <property type="molecule type" value="Genomic_DNA"/>
</dbReference>
<evidence type="ECO:0000259" key="2">
    <source>
        <dbReference type="Pfam" id="PF00534"/>
    </source>
</evidence>
<dbReference type="GO" id="GO:0016757">
    <property type="term" value="F:glycosyltransferase activity"/>
    <property type="evidence" value="ECO:0007669"/>
    <property type="project" value="InterPro"/>
</dbReference>
<dbReference type="CDD" id="cd03809">
    <property type="entry name" value="GT4_MtfB-like"/>
    <property type="match status" value="1"/>
</dbReference>
<dbReference type="InterPro" id="IPR028098">
    <property type="entry name" value="Glyco_trans_4-like_N"/>
</dbReference>
<dbReference type="Pfam" id="PF00534">
    <property type="entry name" value="Glycos_transf_1"/>
    <property type="match status" value="1"/>
</dbReference>
<dbReference type="Proteomes" id="UP000268233">
    <property type="component" value="Unassembled WGS sequence"/>
</dbReference>
<evidence type="ECO:0000259" key="3">
    <source>
        <dbReference type="Pfam" id="PF13439"/>
    </source>
</evidence>
<gene>
    <name evidence="4" type="ORF">BDK61_2560</name>
</gene>
<name>A0A495R830_9EURY</name>
<feature type="domain" description="Glycosyltransferase subfamily 4-like N-terminal" evidence="3">
    <location>
        <begin position="16"/>
        <end position="177"/>
    </location>
</feature>
<sequence length="377" mass="42257">MKIGIDAYFATSSLRGMGRVILGYLEGLADIDEENEYYVYAPSDGEIDKIPNSGNFNIRSLNTSVYPLYEQISLPLAAYRDDLDILHCPANTTPLLLFGDAKLVLTLHDVIFHKSYSEIPKSDELHQSLGRIYRRSITTLIQNKVDYCITVSNNSRLDIENELNLQAPIQVIYPGIDDIFFSTPNIRAYNELTSRHSFAQPYIFHLGGSAPSKNTLSAIKAFERYTNDNDDNKTSLLIRGVEKDADNRIVRYVENSDVKERIRFLPFLTDEELHSIYAKADVFMSTSLYEGYGLPLIEALASGTPVIGPNRGSVPEIVGDNGILVDPENEREIADALNEALSVNNDVDYSIATSNHSQSWNTVAKELLSIYNRVVEK</sequence>
<organism evidence="4 5">
    <name type="scientific">Haloarcula quadrata</name>
    <dbReference type="NCBI Taxonomy" id="182779"/>
    <lineage>
        <taxon>Archaea</taxon>
        <taxon>Methanobacteriati</taxon>
        <taxon>Methanobacteriota</taxon>
        <taxon>Stenosarchaea group</taxon>
        <taxon>Halobacteria</taxon>
        <taxon>Halobacteriales</taxon>
        <taxon>Haloarculaceae</taxon>
        <taxon>Haloarcula</taxon>
    </lineage>
</organism>
<evidence type="ECO:0000313" key="4">
    <source>
        <dbReference type="EMBL" id="RKS83224.1"/>
    </source>
</evidence>
<dbReference type="RefSeq" id="WP_121303361.1">
    <property type="nucleotide sequence ID" value="NZ_RBWW01000001.1"/>
</dbReference>
<evidence type="ECO:0000313" key="5">
    <source>
        <dbReference type="Proteomes" id="UP000268233"/>
    </source>
</evidence>
<dbReference type="InterPro" id="IPR001296">
    <property type="entry name" value="Glyco_trans_1"/>
</dbReference>
<evidence type="ECO:0000256" key="1">
    <source>
        <dbReference type="ARBA" id="ARBA00022679"/>
    </source>
</evidence>
<reference evidence="4 5" key="1">
    <citation type="submission" date="2018-10" db="EMBL/GenBank/DDBJ databases">
        <title>Genomic Encyclopedia of Archaeal and Bacterial Type Strains, Phase II (KMG-II): from individual species to whole genera.</title>
        <authorList>
            <person name="Goeker M."/>
        </authorList>
    </citation>
    <scope>NUCLEOTIDE SEQUENCE [LARGE SCALE GENOMIC DNA]</scope>
    <source>
        <strain evidence="4 5">DSM 11927</strain>
    </source>
</reference>
<dbReference type="Pfam" id="PF13439">
    <property type="entry name" value="Glyco_transf_4"/>
    <property type="match status" value="1"/>
</dbReference>
<keyword evidence="1 4" id="KW-0808">Transferase</keyword>
<keyword evidence="5" id="KW-1185">Reference proteome</keyword>
<protein>
    <submittedName>
        <fullName evidence="4">Glycosyltransferase involved in cell wall biosynthesis</fullName>
    </submittedName>
</protein>